<accession>A0AAW3TVM8</accession>
<proteinExistence type="predicted"/>
<evidence type="ECO:0008006" key="3">
    <source>
        <dbReference type="Google" id="ProtNLM"/>
    </source>
</evidence>
<dbReference type="Gene3D" id="3.40.50.300">
    <property type="entry name" value="P-loop containing nucleotide triphosphate hydrolases"/>
    <property type="match status" value="1"/>
</dbReference>
<evidence type="ECO:0000313" key="2">
    <source>
        <dbReference type="Proteomes" id="UP000528945"/>
    </source>
</evidence>
<gene>
    <name evidence="1" type="ORF">GGR47_002346</name>
</gene>
<dbReference type="Proteomes" id="UP000528945">
    <property type="component" value="Unassembled WGS sequence"/>
</dbReference>
<name>A0AAW3TVM8_9SPHN</name>
<dbReference type="EMBL" id="JACIDB010000004">
    <property type="protein sequence ID" value="MBB3876100.1"/>
    <property type="molecule type" value="Genomic_DNA"/>
</dbReference>
<evidence type="ECO:0000313" key="1">
    <source>
        <dbReference type="EMBL" id="MBB3876100.1"/>
    </source>
</evidence>
<dbReference type="AlphaFoldDB" id="A0AAW3TVM8"/>
<comment type="caution">
    <text evidence="1">The sequence shown here is derived from an EMBL/GenBank/DDBJ whole genome shotgun (WGS) entry which is preliminary data.</text>
</comment>
<sequence>MPEVSLPHQWSPREYQHKLWRYMHAGGKRAIAIWPRRHGKDDVALHYTACAAHERVGVYWHLLPQQNQARKAIWNAVNPHTGRRRIDDAFPAAVRKRTRDDEMFIEFKSGSTWQVIGSDNYDALVGTPPIGVVFSEWALSNPQAWSLIRPILLENGGWAMFITTPRGRNHAYRMYEMGKASDDWFAERLTANDTTVFDTDALANERAEIIQERGEDDGDAIYQQEYMTSFSAGLPGAYYAKIIDRLEADGRITAVPYNPQAQVHTAWDLGRNDQTAIWFVQRYGTGWAIIDYLVNTSVGIDWYVKELRAKPYNYGEHLMPHDAENEHLVSATGSIADTAGSMGLTGIRIVPRTASVANDINEVRQILPLCYFDKAKTEKGVDALRAYRRIWDEKLRAYRDTPLHDWASDPADAFRTFAIGKPRDREPARTIDYSQLSRGIV</sequence>
<reference evidence="1 2" key="1">
    <citation type="submission" date="2020-08" db="EMBL/GenBank/DDBJ databases">
        <title>Genomic Encyclopedia of Type Strains, Phase IV (KMG-IV): sequencing the most valuable type-strain genomes for metagenomic binning, comparative biology and taxonomic classification.</title>
        <authorList>
            <person name="Goeker M."/>
        </authorList>
    </citation>
    <scope>NUCLEOTIDE SEQUENCE [LARGE SCALE GENOMIC DNA]</scope>
    <source>
        <strain evidence="1 2">DSM 15581</strain>
    </source>
</reference>
<organism evidence="1 2">
    <name type="scientific">Sphingomonas aquatilis</name>
    <dbReference type="NCBI Taxonomy" id="93063"/>
    <lineage>
        <taxon>Bacteria</taxon>
        <taxon>Pseudomonadati</taxon>
        <taxon>Pseudomonadota</taxon>
        <taxon>Alphaproteobacteria</taxon>
        <taxon>Sphingomonadales</taxon>
        <taxon>Sphingomonadaceae</taxon>
        <taxon>Sphingomonas</taxon>
    </lineage>
</organism>
<dbReference type="InterPro" id="IPR027417">
    <property type="entry name" value="P-loop_NTPase"/>
</dbReference>
<protein>
    <recommendedName>
        <fullName evidence="3">Terminase</fullName>
    </recommendedName>
</protein>
<keyword evidence="2" id="KW-1185">Reference proteome</keyword>
<dbReference type="RefSeq" id="WP_147035243.1">
    <property type="nucleotide sequence ID" value="NZ_JACIDB010000004.1"/>
</dbReference>